<name>A0A2S6GJF7_9GAMM</name>
<organism evidence="1 2">
    <name type="scientific">Methylobacter tundripaludum</name>
    <dbReference type="NCBI Taxonomy" id="173365"/>
    <lineage>
        <taxon>Bacteria</taxon>
        <taxon>Pseudomonadati</taxon>
        <taxon>Pseudomonadota</taxon>
        <taxon>Gammaproteobacteria</taxon>
        <taxon>Methylococcales</taxon>
        <taxon>Methylococcaceae</taxon>
        <taxon>Methylobacter</taxon>
    </lineage>
</organism>
<reference evidence="1 2" key="1">
    <citation type="submission" date="2018-02" db="EMBL/GenBank/DDBJ databases">
        <title>Subsurface microbial communities from deep shales in Ohio and West Virginia, USA.</title>
        <authorList>
            <person name="Wrighton K."/>
        </authorList>
    </citation>
    <scope>NUCLEOTIDE SEQUENCE [LARGE SCALE GENOMIC DNA]</scope>
    <source>
        <strain evidence="1 2">OWC-G53F</strain>
    </source>
</reference>
<gene>
    <name evidence="1" type="ORF">B0F88_12133</name>
</gene>
<protein>
    <submittedName>
        <fullName evidence="1">Uncharacterized protein</fullName>
    </submittedName>
</protein>
<keyword evidence="2" id="KW-1185">Reference proteome</keyword>
<sequence length="60" mass="6759">MSRNGIKSGHIVEISDADDHLELLYPLPSNSVANFRGSLKRDVSLANELIDEHKQEVKRD</sequence>
<accession>A0A2S6GJF7</accession>
<evidence type="ECO:0000313" key="2">
    <source>
        <dbReference type="Proteomes" id="UP000238071"/>
    </source>
</evidence>
<comment type="caution">
    <text evidence="1">The sequence shown here is derived from an EMBL/GenBank/DDBJ whole genome shotgun (WGS) entry which is preliminary data.</text>
</comment>
<proteinExistence type="predicted"/>
<dbReference type="AlphaFoldDB" id="A0A2S6GJF7"/>
<evidence type="ECO:0000313" key="1">
    <source>
        <dbReference type="EMBL" id="PPK65345.1"/>
    </source>
</evidence>
<dbReference type="Proteomes" id="UP000238071">
    <property type="component" value="Unassembled WGS sequence"/>
</dbReference>
<dbReference type="EMBL" id="PTIY01000021">
    <property type="protein sequence ID" value="PPK65345.1"/>
    <property type="molecule type" value="Genomic_DNA"/>
</dbReference>